<dbReference type="AlphaFoldDB" id="A0AAD4TFE3"/>
<dbReference type="EMBL" id="JAJJMB010002020">
    <property type="protein sequence ID" value="KAI3954180.1"/>
    <property type="molecule type" value="Genomic_DNA"/>
</dbReference>
<proteinExistence type="predicted"/>
<dbReference type="Gene3D" id="2.40.10.10">
    <property type="entry name" value="Trypsin-like serine proteases"/>
    <property type="match status" value="2"/>
</dbReference>
<dbReference type="Proteomes" id="UP001202328">
    <property type="component" value="Unassembled WGS sequence"/>
</dbReference>
<organism evidence="1 2">
    <name type="scientific">Papaver atlanticum</name>
    <dbReference type="NCBI Taxonomy" id="357466"/>
    <lineage>
        <taxon>Eukaryota</taxon>
        <taxon>Viridiplantae</taxon>
        <taxon>Streptophyta</taxon>
        <taxon>Embryophyta</taxon>
        <taxon>Tracheophyta</taxon>
        <taxon>Spermatophyta</taxon>
        <taxon>Magnoliopsida</taxon>
        <taxon>Ranunculales</taxon>
        <taxon>Papaveraceae</taxon>
        <taxon>Papaveroideae</taxon>
        <taxon>Papaver</taxon>
    </lineage>
</organism>
<dbReference type="PANTHER" id="PTHR47389">
    <property type="entry name" value="OS09G0436400 PROTEIN"/>
    <property type="match status" value="1"/>
</dbReference>
<evidence type="ECO:0000313" key="1">
    <source>
        <dbReference type="EMBL" id="KAI3954180.1"/>
    </source>
</evidence>
<dbReference type="InterPro" id="IPR043504">
    <property type="entry name" value="Peptidase_S1_PA_chymotrypsin"/>
</dbReference>
<dbReference type="SUPFAM" id="SSF50494">
    <property type="entry name" value="Trypsin-like serine proteases"/>
    <property type="match status" value="1"/>
</dbReference>
<accession>A0AAD4TFE3</accession>
<sequence length="181" mass="20231">MFKCGEYSVLTSASLFGASNKNYNVASNDEFKVEVYFDERTFQVHEFNYDLHYNIALLKFESTTPMLIASFKSVEVISEAARERLLSPHSEVCRISVNDQLIAVGRYFDKPFMLMAAPGAFSLDCPPLLKTTCKISKCGTGGPLINGDGEIIGINFFAEGYTPFLPMNIVLKCLEYFEKNG</sequence>
<gene>
    <name evidence="1" type="ORF">MKW98_018004</name>
</gene>
<reference evidence="1" key="1">
    <citation type="submission" date="2022-04" db="EMBL/GenBank/DDBJ databases">
        <title>A functionally conserved STORR gene fusion in Papaver species that diverged 16.8 million years ago.</title>
        <authorList>
            <person name="Catania T."/>
        </authorList>
    </citation>
    <scope>NUCLEOTIDE SEQUENCE</scope>
    <source>
        <strain evidence="1">S-188037</strain>
    </source>
</reference>
<protein>
    <submittedName>
        <fullName evidence="1">Uncharacterized protein</fullName>
    </submittedName>
</protein>
<keyword evidence="2" id="KW-1185">Reference proteome</keyword>
<dbReference type="Pfam" id="PF13365">
    <property type="entry name" value="Trypsin_2"/>
    <property type="match status" value="1"/>
</dbReference>
<dbReference type="PANTHER" id="PTHR47389:SF4">
    <property type="entry name" value="OS09G0436400 PROTEIN"/>
    <property type="match status" value="1"/>
</dbReference>
<evidence type="ECO:0000313" key="2">
    <source>
        <dbReference type="Proteomes" id="UP001202328"/>
    </source>
</evidence>
<name>A0AAD4TFE3_9MAGN</name>
<dbReference type="InterPro" id="IPR009003">
    <property type="entry name" value="Peptidase_S1_PA"/>
</dbReference>
<comment type="caution">
    <text evidence="1">The sequence shown here is derived from an EMBL/GenBank/DDBJ whole genome shotgun (WGS) entry which is preliminary data.</text>
</comment>